<evidence type="ECO:0000313" key="1">
    <source>
        <dbReference type="EMBL" id="MEI9410731.1"/>
    </source>
</evidence>
<keyword evidence="2" id="KW-1185">Reference proteome</keyword>
<sequence>MSDEPVRVSDHAMIRYMERVLGMDVEQLRAHIAEGTRRHQHAPCVRTLGARFLLVDGVVVTTIEGRSVPGYDVLVRLIRDSEAKVA</sequence>
<protein>
    <recommendedName>
        <fullName evidence="3">DUF4258 domain-containing protein</fullName>
    </recommendedName>
</protein>
<comment type="caution">
    <text evidence="1">The sequence shown here is derived from an EMBL/GenBank/DDBJ whole genome shotgun (WGS) entry which is preliminary data.</text>
</comment>
<evidence type="ECO:0008006" key="3">
    <source>
        <dbReference type="Google" id="ProtNLM"/>
    </source>
</evidence>
<evidence type="ECO:0000313" key="2">
    <source>
        <dbReference type="Proteomes" id="UP001387293"/>
    </source>
</evidence>
<reference evidence="1 2" key="1">
    <citation type="submission" date="2022-12" db="EMBL/GenBank/DDBJ databases">
        <authorList>
            <person name="Muema E."/>
        </authorList>
    </citation>
    <scope>NUCLEOTIDE SEQUENCE [LARGE SCALE GENOMIC DNA]</scope>
    <source>
        <strain evidence="2">1326</strain>
    </source>
</reference>
<dbReference type="RefSeq" id="WP_337107454.1">
    <property type="nucleotide sequence ID" value="NZ_JAPYKS010000013.1"/>
</dbReference>
<accession>A0ABU8KYD6</accession>
<organism evidence="1 2">
    <name type="scientific">Mesorhizobium salmacidum</name>
    <dbReference type="NCBI Taxonomy" id="3015171"/>
    <lineage>
        <taxon>Bacteria</taxon>
        <taxon>Pseudomonadati</taxon>
        <taxon>Pseudomonadota</taxon>
        <taxon>Alphaproteobacteria</taxon>
        <taxon>Hyphomicrobiales</taxon>
        <taxon>Phyllobacteriaceae</taxon>
        <taxon>Mesorhizobium</taxon>
    </lineage>
</organism>
<dbReference type="Proteomes" id="UP001387293">
    <property type="component" value="Unassembled WGS sequence"/>
</dbReference>
<gene>
    <name evidence="1" type="ORF">O7A60_18440</name>
</gene>
<name>A0ABU8KYD6_9HYPH</name>
<dbReference type="EMBL" id="JAPYKS010000013">
    <property type="protein sequence ID" value="MEI9410731.1"/>
    <property type="molecule type" value="Genomic_DNA"/>
</dbReference>
<proteinExistence type="predicted"/>